<evidence type="ECO:0000256" key="4">
    <source>
        <dbReference type="ARBA" id="ARBA00022679"/>
    </source>
</evidence>
<keyword evidence="2" id="KW-1003">Cell membrane</keyword>
<comment type="subcellular location">
    <subcellularLocation>
        <location evidence="1">Cell membrane</location>
        <topology evidence="1">Multi-pass membrane protein</topology>
    </subcellularLocation>
</comment>
<dbReference type="InterPro" id="IPR038731">
    <property type="entry name" value="RgtA/B/C-like"/>
</dbReference>
<keyword evidence="6 8" id="KW-1133">Transmembrane helix</keyword>
<feature type="transmembrane region" description="Helical" evidence="8">
    <location>
        <begin position="328"/>
        <end position="348"/>
    </location>
</feature>
<dbReference type="Pfam" id="PF13231">
    <property type="entry name" value="PMT_2"/>
    <property type="match status" value="1"/>
</dbReference>
<dbReference type="Proteomes" id="UP000229847">
    <property type="component" value="Unassembled WGS sequence"/>
</dbReference>
<dbReference type="GO" id="GO:0005886">
    <property type="term" value="C:plasma membrane"/>
    <property type="evidence" value="ECO:0007669"/>
    <property type="project" value="UniProtKB-SubCell"/>
</dbReference>
<comment type="caution">
    <text evidence="10">The sequence shown here is derived from an EMBL/GenBank/DDBJ whole genome shotgun (WGS) entry which is preliminary data.</text>
</comment>
<dbReference type="PANTHER" id="PTHR33908">
    <property type="entry name" value="MANNOSYLTRANSFERASE YKCB-RELATED"/>
    <property type="match status" value="1"/>
</dbReference>
<evidence type="ECO:0000256" key="2">
    <source>
        <dbReference type="ARBA" id="ARBA00022475"/>
    </source>
</evidence>
<feature type="transmembrane region" description="Helical" evidence="8">
    <location>
        <begin position="200"/>
        <end position="219"/>
    </location>
</feature>
<dbReference type="AlphaFoldDB" id="A0A2H0BJT1"/>
<dbReference type="EMBL" id="PCSW01000017">
    <property type="protein sequence ID" value="PIP57901.1"/>
    <property type="molecule type" value="Genomic_DNA"/>
</dbReference>
<keyword evidence="7 8" id="KW-0472">Membrane</keyword>
<proteinExistence type="predicted"/>
<feature type="domain" description="Glycosyltransferase RgtA/B/C/D-like" evidence="9">
    <location>
        <begin position="71"/>
        <end position="211"/>
    </location>
</feature>
<evidence type="ECO:0000256" key="8">
    <source>
        <dbReference type="SAM" id="Phobius"/>
    </source>
</evidence>
<evidence type="ECO:0000256" key="3">
    <source>
        <dbReference type="ARBA" id="ARBA00022676"/>
    </source>
</evidence>
<reference evidence="10 11" key="1">
    <citation type="submission" date="2017-09" db="EMBL/GenBank/DDBJ databases">
        <title>Depth-based differentiation of microbial function through sediment-hosted aquifers and enrichment of novel symbionts in the deep terrestrial subsurface.</title>
        <authorList>
            <person name="Probst A.J."/>
            <person name="Ladd B."/>
            <person name="Jarett J.K."/>
            <person name="Geller-Mcgrath D.E."/>
            <person name="Sieber C.M."/>
            <person name="Emerson J.B."/>
            <person name="Anantharaman K."/>
            <person name="Thomas B.C."/>
            <person name="Malmstrom R."/>
            <person name="Stieglmeier M."/>
            <person name="Klingl A."/>
            <person name="Woyke T."/>
            <person name="Ryan C.M."/>
            <person name="Banfield J.F."/>
        </authorList>
    </citation>
    <scope>NUCLEOTIDE SEQUENCE [LARGE SCALE GENOMIC DNA]</scope>
    <source>
        <strain evidence="10">CG22_combo_CG10-13_8_21_14_all_39_10</strain>
    </source>
</reference>
<keyword evidence="5 8" id="KW-0812">Transmembrane</keyword>
<feature type="transmembrane region" description="Helical" evidence="8">
    <location>
        <begin position="378"/>
        <end position="398"/>
    </location>
</feature>
<keyword evidence="4" id="KW-0808">Transferase</keyword>
<keyword evidence="3" id="KW-0328">Glycosyltransferase</keyword>
<dbReference type="GO" id="GO:0016763">
    <property type="term" value="F:pentosyltransferase activity"/>
    <property type="evidence" value="ECO:0007669"/>
    <property type="project" value="TreeGrafter"/>
</dbReference>
<feature type="transmembrane region" description="Helical" evidence="8">
    <location>
        <begin position="130"/>
        <end position="154"/>
    </location>
</feature>
<name>A0A2H0BJT1_9BACT</name>
<feature type="transmembrane region" description="Helical" evidence="8">
    <location>
        <begin position="68"/>
        <end position="85"/>
    </location>
</feature>
<evidence type="ECO:0000313" key="10">
    <source>
        <dbReference type="EMBL" id="PIP57901.1"/>
    </source>
</evidence>
<evidence type="ECO:0000256" key="1">
    <source>
        <dbReference type="ARBA" id="ARBA00004651"/>
    </source>
</evidence>
<accession>A0A2H0BJT1</accession>
<dbReference type="GO" id="GO:0009103">
    <property type="term" value="P:lipopolysaccharide biosynthetic process"/>
    <property type="evidence" value="ECO:0007669"/>
    <property type="project" value="UniProtKB-ARBA"/>
</dbReference>
<dbReference type="InterPro" id="IPR050297">
    <property type="entry name" value="LipidA_mod_glycosyltrf_83"/>
</dbReference>
<feature type="transmembrane region" description="Helical" evidence="8">
    <location>
        <begin position="92"/>
        <end position="110"/>
    </location>
</feature>
<feature type="transmembrane region" description="Helical" evidence="8">
    <location>
        <begin position="166"/>
        <end position="188"/>
    </location>
</feature>
<dbReference type="PANTHER" id="PTHR33908:SF11">
    <property type="entry name" value="MEMBRANE PROTEIN"/>
    <property type="match status" value="1"/>
</dbReference>
<evidence type="ECO:0000256" key="5">
    <source>
        <dbReference type="ARBA" id="ARBA00022692"/>
    </source>
</evidence>
<sequence>MVRKSILILLGILLLGFGLRAYKVSSLPLYGDELTMVYDSYSLLKTGRDQTGALLPLTFKMGAGRPAGYIYFSIPFVAIFGPGLWGERGLSLISGLGIIVLMYFLGKKLFSEKVGLTASFLTSISLWDIYLSRAGFETHFALFLALLGIVAFLYKKYLLMSVSWGLAIFTYPTFKLTLPLMFLLLLWFGGIKKTINSKLFIASLVVLTIFAGLAINETLKGRSEERFLKINIFSDSNLRETIIQKINEERTLSTLPPILKPIFYNKPLEYSRILFENYMENISVKFLYLRGDGNPRHNQGEWGMLYLIDLPLLFAGTVYLWTKRKRDLAFLVAWILIVPLASMFLTGAHGLRNSLMIPPFLLISSYALSNFPRVLARLSVALMLVQLIFVLVAVYFFAPGKFANFWSAAAQGASLKAIENKDKYKTIVLSTKIDNIEYAYPVYAKLDPNLVIAQYGKYPKWYDNVVITDDIKSIGADRDSLVLER</sequence>
<evidence type="ECO:0000256" key="6">
    <source>
        <dbReference type="ARBA" id="ARBA00022989"/>
    </source>
</evidence>
<evidence type="ECO:0000259" key="9">
    <source>
        <dbReference type="Pfam" id="PF13231"/>
    </source>
</evidence>
<evidence type="ECO:0000256" key="7">
    <source>
        <dbReference type="ARBA" id="ARBA00023136"/>
    </source>
</evidence>
<gene>
    <name evidence="10" type="ORF">COX03_00585</name>
</gene>
<organism evidence="10 11">
    <name type="scientific">Candidatus Woesebacteria bacterium CG22_combo_CG10-13_8_21_14_all_39_10</name>
    <dbReference type="NCBI Taxonomy" id="1975059"/>
    <lineage>
        <taxon>Bacteria</taxon>
        <taxon>Candidatus Woeseibacteriota</taxon>
    </lineage>
</organism>
<evidence type="ECO:0000313" key="11">
    <source>
        <dbReference type="Proteomes" id="UP000229847"/>
    </source>
</evidence>
<protein>
    <recommendedName>
        <fullName evidence="9">Glycosyltransferase RgtA/B/C/D-like domain-containing protein</fullName>
    </recommendedName>
</protein>